<dbReference type="Gene3D" id="3.40.50.410">
    <property type="entry name" value="von Willebrand factor, type A domain"/>
    <property type="match status" value="1"/>
</dbReference>
<evidence type="ECO:0000256" key="1">
    <source>
        <dbReference type="ARBA" id="ARBA00001936"/>
    </source>
</evidence>
<evidence type="ECO:0000256" key="11">
    <source>
        <dbReference type="ARBA" id="ARBA00029636"/>
    </source>
</evidence>
<dbReference type="Pfam" id="PF00084">
    <property type="entry name" value="Sushi"/>
    <property type="match status" value="1"/>
</dbReference>
<name>C4N894_9BIVA</name>
<evidence type="ECO:0000259" key="14">
    <source>
        <dbReference type="PROSITE" id="PS50234"/>
    </source>
</evidence>
<keyword evidence="4" id="KW-0399">Innate immunity</keyword>
<evidence type="ECO:0000256" key="3">
    <source>
        <dbReference type="ARBA" id="ARBA00004241"/>
    </source>
</evidence>
<feature type="disulfide bond" evidence="12">
    <location>
        <begin position="125"/>
        <end position="152"/>
    </location>
</feature>
<feature type="domain" description="VWFA" evidence="14">
    <location>
        <begin position="196"/>
        <end position="390"/>
    </location>
</feature>
<evidence type="ECO:0000313" key="17">
    <source>
        <dbReference type="EMBL" id="ACQ91095.1"/>
    </source>
</evidence>
<dbReference type="InterPro" id="IPR001314">
    <property type="entry name" value="Peptidase_S1A"/>
</dbReference>
<feature type="chain" id="PRO_5002941354" description="C3/C5 convertase" evidence="13">
    <location>
        <begin position="30"/>
        <end position="697"/>
    </location>
</feature>
<dbReference type="SMART" id="SM00020">
    <property type="entry name" value="Tryp_SPc"/>
    <property type="match status" value="1"/>
</dbReference>
<evidence type="ECO:0000256" key="6">
    <source>
        <dbReference type="ARBA" id="ARBA00022729"/>
    </source>
</evidence>
<reference evidence="17" key="1">
    <citation type="journal article" date="2009" name="Fish Shellfish Immunol.">
        <title>Characterization of a C3 and a factor B-like in the carpet-shell clam, Ruditapes decussatus.</title>
        <authorList>
            <person name="Prado-Alvarez M."/>
            <person name="Rotllant J."/>
            <person name="Gestal C."/>
            <person name="Novoa B."/>
            <person name="Figueras A."/>
        </authorList>
    </citation>
    <scope>NUCLEOTIDE SEQUENCE</scope>
</reference>
<evidence type="ECO:0000256" key="8">
    <source>
        <dbReference type="ARBA" id="ARBA00022859"/>
    </source>
</evidence>
<accession>C4N894</accession>
<dbReference type="InterPro" id="IPR036465">
    <property type="entry name" value="vWFA_dom_sf"/>
</dbReference>
<dbReference type="Gene3D" id="2.40.10.10">
    <property type="entry name" value="Trypsin-like serine proteases"/>
    <property type="match status" value="1"/>
</dbReference>
<protein>
    <recommendedName>
        <fullName evidence="11">C3/C5 convertase</fullName>
    </recommendedName>
</protein>
<dbReference type="GO" id="GO:0006508">
    <property type="term" value="P:proteolysis"/>
    <property type="evidence" value="ECO:0007669"/>
    <property type="project" value="InterPro"/>
</dbReference>
<feature type="domain" description="Peptidase S1" evidence="15">
    <location>
        <begin position="402"/>
        <end position="681"/>
    </location>
</feature>
<dbReference type="Pfam" id="PF00092">
    <property type="entry name" value="VWA"/>
    <property type="match status" value="1"/>
</dbReference>
<keyword evidence="9 12" id="KW-1015">Disulfide bond</keyword>
<dbReference type="Pfam" id="PF00089">
    <property type="entry name" value="Trypsin"/>
    <property type="match status" value="1"/>
</dbReference>
<dbReference type="SMART" id="SM00327">
    <property type="entry name" value="VWA"/>
    <property type="match status" value="1"/>
</dbReference>
<comment type="cofactor">
    <cofactor evidence="2">
        <name>Mg(2+)</name>
        <dbReference type="ChEBI" id="CHEBI:18420"/>
    </cofactor>
</comment>
<evidence type="ECO:0000256" key="10">
    <source>
        <dbReference type="ARBA" id="ARBA00023180"/>
    </source>
</evidence>
<dbReference type="GO" id="GO:0004252">
    <property type="term" value="F:serine-type endopeptidase activity"/>
    <property type="evidence" value="ECO:0007669"/>
    <property type="project" value="InterPro"/>
</dbReference>
<keyword evidence="6 13" id="KW-0732">Signal</keyword>
<dbReference type="PANTHER" id="PTHR46393:SF7">
    <property type="entry name" value="COMPLEMENT C2"/>
    <property type="match status" value="1"/>
</dbReference>
<dbReference type="InterPro" id="IPR009003">
    <property type="entry name" value="Peptidase_S1_PA"/>
</dbReference>
<dbReference type="PROSITE" id="PS50234">
    <property type="entry name" value="VWFA"/>
    <property type="match status" value="1"/>
</dbReference>
<evidence type="ECO:0000256" key="5">
    <source>
        <dbReference type="ARBA" id="ARBA00022659"/>
    </source>
</evidence>
<sequence length="697" mass="78417">MRGAYFSALTWIGSWIIFLTVFSFETTEAKVKRKYGCVLPEEPWYGSFVFNDRKRSLRYKCDEDYVLSVSRQSDRKCRRGKWTGYDLYCLNLDFTLSKCPKLRPPNNGHVSTEGRKVGNKATFRCDEGFVLDGSTTRTCREGRRWDGIMPVCKSRRTIEDVANHLKDTMIDSLAGATTGSKTGAQSRLSPGKSGLDVVLLVDVSSSIGDRSMESAKKFMKLLVDIFGVSNETSGGKNGTRFALLTFSNEADIVFNLNDGTARSKEEVKRRIDEIQNTGGGTNFRAALLKVVGGIFFNVIKKESQRLNHATRAVFLLTDAEETSTLEKDRLPRIRQAANDLKNEGHFEIFCIGVGQNIDETTLAEIASTPHIEHVFTLSKFDDLEKVGDIIAEKNIDYGRCGISGNTDIARETQIAAKGAWPWLGWLSVLDDKGIPHTCGGAIVCDRWFLTTASCVSKKEGDRVVPYNTSMLNVFLSDFNIFEKDTDEIWPVVQDILIHDNYTGEEIGDLGIQENDVALLDLGKNETERPIFDKYLRPICVAADNVSLSLAKNLLKMLLSSPNQYDTYTAGWGNAPDNFEHMDILEEKLMQNQRSVVKRKQCRKRYGDIDMERFFCVGEEFQESNSCMGDIGGPYMVQMSNKRYYSLGLALKTRGCTKRNNYSIFLNLLHPTVSDWLSQVLDGCNRVKDKDAKKTDEQ</sequence>
<dbReference type="InterPro" id="IPR001254">
    <property type="entry name" value="Trypsin_dom"/>
</dbReference>
<dbReference type="EMBL" id="FJ404594">
    <property type="protein sequence ID" value="ACQ91095.1"/>
    <property type="molecule type" value="mRNA"/>
</dbReference>
<dbReference type="InterPro" id="IPR002035">
    <property type="entry name" value="VWF_A"/>
</dbReference>
<dbReference type="SUPFAM" id="SSF53300">
    <property type="entry name" value="vWA-like"/>
    <property type="match status" value="1"/>
</dbReference>
<dbReference type="InterPro" id="IPR043504">
    <property type="entry name" value="Peptidase_S1_PA_chymotrypsin"/>
</dbReference>
<feature type="domain" description="Sushi" evidence="16">
    <location>
        <begin position="97"/>
        <end position="154"/>
    </location>
</feature>
<evidence type="ECO:0000256" key="4">
    <source>
        <dbReference type="ARBA" id="ARBA00022588"/>
    </source>
</evidence>
<dbReference type="GO" id="GO:0009986">
    <property type="term" value="C:cell surface"/>
    <property type="evidence" value="ECO:0007669"/>
    <property type="project" value="UniProtKB-SubCell"/>
</dbReference>
<comment type="caution">
    <text evidence="12">Lacks conserved residue(s) required for the propagation of feature annotation.</text>
</comment>
<evidence type="ECO:0000256" key="13">
    <source>
        <dbReference type="SAM" id="SignalP"/>
    </source>
</evidence>
<evidence type="ECO:0000259" key="16">
    <source>
        <dbReference type="PROSITE" id="PS50923"/>
    </source>
</evidence>
<dbReference type="GO" id="GO:0045087">
    <property type="term" value="P:innate immune response"/>
    <property type="evidence" value="ECO:0007669"/>
    <property type="project" value="UniProtKB-KW"/>
</dbReference>
<keyword evidence="8" id="KW-0391">Immunity</keyword>
<evidence type="ECO:0000259" key="15">
    <source>
        <dbReference type="PROSITE" id="PS50240"/>
    </source>
</evidence>
<dbReference type="SUPFAM" id="SSF50494">
    <property type="entry name" value="Trypsin-like serine proteases"/>
    <property type="match status" value="1"/>
</dbReference>
<evidence type="ECO:0000256" key="7">
    <source>
        <dbReference type="ARBA" id="ARBA00022737"/>
    </source>
</evidence>
<dbReference type="InterPro" id="IPR000436">
    <property type="entry name" value="Sushi_SCR_CCP_dom"/>
</dbReference>
<dbReference type="PROSITE" id="PS50923">
    <property type="entry name" value="SUSHI"/>
    <property type="match status" value="1"/>
</dbReference>
<evidence type="ECO:0000256" key="2">
    <source>
        <dbReference type="ARBA" id="ARBA00001946"/>
    </source>
</evidence>
<keyword evidence="10" id="KW-0325">Glycoprotein</keyword>
<comment type="cofactor">
    <cofactor evidence="1">
        <name>Mn(2+)</name>
        <dbReference type="ChEBI" id="CHEBI:29035"/>
    </cofactor>
</comment>
<feature type="signal peptide" evidence="13">
    <location>
        <begin position="1"/>
        <end position="29"/>
    </location>
</feature>
<dbReference type="CDD" id="cd00033">
    <property type="entry name" value="CCP"/>
    <property type="match status" value="1"/>
</dbReference>
<comment type="subcellular location">
    <subcellularLocation>
        <location evidence="3">Cell surface</location>
    </subcellularLocation>
</comment>
<keyword evidence="7" id="KW-0677">Repeat</keyword>
<dbReference type="CDD" id="cd01450">
    <property type="entry name" value="vWFA_subfamily_ECM"/>
    <property type="match status" value="1"/>
</dbReference>
<dbReference type="Gene3D" id="2.10.70.10">
    <property type="entry name" value="Complement Module, domain 1"/>
    <property type="match status" value="1"/>
</dbReference>
<dbReference type="InterPro" id="IPR035976">
    <property type="entry name" value="Sushi/SCR/CCP_sf"/>
</dbReference>
<evidence type="ECO:0000256" key="9">
    <source>
        <dbReference type="ARBA" id="ARBA00023157"/>
    </source>
</evidence>
<proteinExistence type="evidence at transcript level"/>
<dbReference type="AlphaFoldDB" id="C4N894"/>
<organism evidence="17">
    <name type="scientific">Ruditapes decussatus</name>
    <dbReference type="NCBI Taxonomy" id="104385"/>
    <lineage>
        <taxon>Eukaryota</taxon>
        <taxon>Metazoa</taxon>
        <taxon>Spiralia</taxon>
        <taxon>Lophotrochozoa</taxon>
        <taxon>Mollusca</taxon>
        <taxon>Bivalvia</taxon>
        <taxon>Autobranchia</taxon>
        <taxon>Heteroconchia</taxon>
        <taxon>Euheterodonta</taxon>
        <taxon>Imparidentia</taxon>
        <taxon>Neoheterodontei</taxon>
        <taxon>Venerida</taxon>
        <taxon>Veneroidea</taxon>
        <taxon>Veneridae</taxon>
        <taxon>Ruditapes</taxon>
    </lineage>
</organism>
<dbReference type="PROSITE" id="PS50240">
    <property type="entry name" value="TRYPSIN_DOM"/>
    <property type="match status" value="1"/>
</dbReference>
<dbReference type="SUPFAM" id="SSF57535">
    <property type="entry name" value="Complement control module/SCR domain"/>
    <property type="match status" value="1"/>
</dbReference>
<evidence type="ECO:0000256" key="12">
    <source>
        <dbReference type="PROSITE-ProRule" id="PRU00302"/>
    </source>
</evidence>
<dbReference type="PANTHER" id="PTHR46393">
    <property type="entry name" value="SUSHI DOMAIN-CONTAINING PROTEIN"/>
    <property type="match status" value="1"/>
</dbReference>
<dbReference type="PRINTS" id="PR00722">
    <property type="entry name" value="CHYMOTRYPSIN"/>
</dbReference>
<keyword evidence="5 12" id="KW-0768">Sushi</keyword>
<dbReference type="SMART" id="SM00032">
    <property type="entry name" value="CCP"/>
    <property type="match status" value="2"/>
</dbReference>